<dbReference type="Proteomes" id="UP000002432">
    <property type="component" value="Chromosome"/>
</dbReference>
<keyword evidence="2" id="KW-1185">Reference proteome</keyword>
<reference evidence="1 2" key="1">
    <citation type="journal article" date="2009" name="Appl. Environ. Microbiol.">
        <title>Three genomes from the phylum Acidobacteria provide insight into the lifestyles of these microorganisms in soils.</title>
        <authorList>
            <person name="Ward N.L."/>
            <person name="Challacombe J.F."/>
            <person name="Janssen P.H."/>
            <person name="Henrissat B."/>
            <person name="Coutinho P.M."/>
            <person name="Wu M."/>
            <person name="Xie G."/>
            <person name="Haft D.H."/>
            <person name="Sait M."/>
            <person name="Badger J."/>
            <person name="Barabote R.D."/>
            <person name="Bradley B."/>
            <person name="Brettin T.S."/>
            <person name="Brinkac L.M."/>
            <person name="Bruce D."/>
            <person name="Creasy T."/>
            <person name="Daugherty S.C."/>
            <person name="Davidsen T.M."/>
            <person name="DeBoy R.T."/>
            <person name="Detter J.C."/>
            <person name="Dodson R.J."/>
            <person name="Durkin A.S."/>
            <person name="Ganapathy A."/>
            <person name="Gwinn-Giglio M."/>
            <person name="Han C.S."/>
            <person name="Khouri H."/>
            <person name="Kiss H."/>
            <person name="Kothari S.P."/>
            <person name="Madupu R."/>
            <person name="Nelson K.E."/>
            <person name="Nelson W.C."/>
            <person name="Paulsen I."/>
            <person name="Penn K."/>
            <person name="Ren Q."/>
            <person name="Rosovitz M.J."/>
            <person name="Selengut J.D."/>
            <person name="Shrivastava S."/>
            <person name="Sullivan S.A."/>
            <person name="Tapia R."/>
            <person name="Thompson L.S."/>
            <person name="Watkins K.L."/>
            <person name="Yang Q."/>
            <person name="Yu C."/>
            <person name="Zafar N."/>
            <person name="Zhou L."/>
            <person name="Kuske C.R."/>
        </authorList>
    </citation>
    <scope>NUCLEOTIDE SEQUENCE [LARGE SCALE GENOMIC DNA]</scope>
    <source>
        <strain evidence="1 2">Ellin345</strain>
    </source>
</reference>
<protein>
    <submittedName>
        <fullName evidence="1">Uncharacterized protein</fullName>
    </submittedName>
</protein>
<dbReference type="STRING" id="204669.Acid345_2756"/>
<organism evidence="1 2">
    <name type="scientific">Koribacter versatilis (strain Ellin345)</name>
    <dbReference type="NCBI Taxonomy" id="204669"/>
    <lineage>
        <taxon>Bacteria</taxon>
        <taxon>Pseudomonadati</taxon>
        <taxon>Acidobacteriota</taxon>
        <taxon>Terriglobia</taxon>
        <taxon>Terriglobales</taxon>
        <taxon>Candidatus Korobacteraceae</taxon>
        <taxon>Candidatus Korobacter</taxon>
    </lineage>
</organism>
<dbReference type="AlphaFoldDB" id="Q1IMZ3"/>
<dbReference type="HOGENOM" id="CLU_2425357_0_0_0"/>
<accession>Q1IMZ3</accession>
<proteinExistence type="predicted"/>
<dbReference type="EMBL" id="CP000360">
    <property type="protein sequence ID" value="ABF41757.1"/>
    <property type="molecule type" value="Genomic_DNA"/>
</dbReference>
<gene>
    <name evidence="1" type="ordered locus">Acid345_2756</name>
</gene>
<dbReference type="eggNOG" id="ENOG503497J">
    <property type="taxonomic scope" value="Bacteria"/>
</dbReference>
<evidence type="ECO:0000313" key="1">
    <source>
        <dbReference type="EMBL" id="ABF41757.1"/>
    </source>
</evidence>
<dbReference type="EnsemblBacteria" id="ABF41757">
    <property type="protein sequence ID" value="ABF41757"/>
    <property type="gene ID" value="Acid345_2756"/>
</dbReference>
<sequence length="96" mass="11773">MANPRLERVLSHLRQYEHPLLAFDAREKGECVEVIIKFKDPPVPVHTYYFEVHPRDLDHPQFAWTFQRQLYDCMHDYFVEMFTHTPQNVRDYRTKH</sequence>
<name>Q1IMZ3_KORVE</name>
<dbReference type="KEGG" id="aba:Acid345_2756"/>
<dbReference type="OrthoDB" id="121573at2"/>
<evidence type="ECO:0000313" key="2">
    <source>
        <dbReference type="Proteomes" id="UP000002432"/>
    </source>
</evidence>
<dbReference type="RefSeq" id="WP_011523558.1">
    <property type="nucleotide sequence ID" value="NC_008009.1"/>
</dbReference>